<dbReference type="Proteomes" id="UP000678393">
    <property type="component" value="Unassembled WGS sequence"/>
</dbReference>
<dbReference type="Gene3D" id="2.60.40.10">
    <property type="entry name" value="Immunoglobulins"/>
    <property type="match status" value="1"/>
</dbReference>
<dbReference type="CDD" id="cd00063">
    <property type="entry name" value="FN3"/>
    <property type="match status" value="1"/>
</dbReference>
<feature type="non-terminal residue" evidence="3">
    <location>
        <position position="59"/>
    </location>
</feature>
<dbReference type="SUPFAM" id="SSF49265">
    <property type="entry name" value="Fibronectin type III"/>
    <property type="match status" value="1"/>
</dbReference>
<comment type="caution">
    <text evidence="3">The sequence shown here is derived from an EMBL/GenBank/DDBJ whole genome shotgun (WGS) entry which is preliminary data.</text>
</comment>
<evidence type="ECO:0000256" key="1">
    <source>
        <dbReference type="SAM" id="MobiDB-lite"/>
    </source>
</evidence>
<organism evidence="3 4">
    <name type="scientific">Candidula unifasciata</name>
    <dbReference type="NCBI Taxonomy" id="100452"/>
    <lineage>
        <taxon>Eukaryota</taxon>
        <taxon>Metazoa</taxon>
        <taxon>Spiralia</taxon>
        <taxon>Lophotrochozoa</taxon>
        <taxon>Mollusca</taxon>
        <taxon>Gastropoda</taxon>
        <taxon>Heterobranchia</taxon>
        <taxon>Euthyneura</taxon>
        <taxon>Panpulmonata</taxon>
        <taxon>Eupulmonata</taxon>
        <taxon>Stylommatophora</taxon>
        <taxon>Helicina</taxon>
        <taxon>Helicoidea</taxon>
        <taxon>Geomitridae</taxon>
        <taxon>Candidula</taxon>
    </lineage>
</organism>
<dbReference type="InterPro" id="IPR003961">
    <property type="entry name" value="FN3_dom"/>
</dbReference>
<evidence type="ECO:0000313" key="3">
    <source>
        <dbReference type="EMBL" id="CAG5123970.1"/>
    </source>
</evidence>
<dbReference type="PROSITE" id="PS50853">
    <property type="entry name" value="FN3"/>
    <property type="match status" value="1"/>
</dbReference>
<evidence type="ECO:0000313" key="4">
    <source>
        <dbReference type="Proteomes" id="UP000678393"/>
    </source>
</evidence>
<feature type="region of interest" description="Disordered" evidence="1">
    <location>
        <begin position="1"/>
        <end position="20"/>
    </location>
</feature>
<dbReference type="InterPro" id="IPR036116">
    <property type="entry name" value="FN3_sf"/>
</dbReference>
<dbReference type="AlphaFoldDB" id="A0A8S3Z881"/>
<proteinExistence type="predicted"/>
<reference evidence="3" key="1">
    <citation type="submission" date="2021-04" db="EMBL/GenBank/DDBJ databases">
        <authorList>
            <consortium name="Molecular Ecology Group"/>
        </authorList>
    </citation>
    <scope>NUCLEOTIDE SEQUENCE</scope>
</reference>
<accession>A0A8S3Z881</accession>
<protein>
    <recommendedName>
        <fullName evidence="2">Fibronectin type-III domain-containing protein</fullName>
    </recommendedName>
</protein>
<feature type="domain" description="Fibronectin type-III" evidence="2">
    <location>
        <begin position="16"/>
        <end position="59"/>
    </location>
</feature>
<sequence>QGPYIRAQKPSAFPGAPSKPRVSDIADTSVHLTWTASEQIGQSHVFAFVVEYFSPQTSE</sequence>
<dbReference type="EMBL" id="CAJHNH020001668">
    <property type="protein sequence ID" value="CAG5123970.1"/>
    <property type="molecule type" value="Genomic_DNA"/>
</dbReference>
<keyword evidence="4" id="KW-1185">Reference proteome</keyword>
<dbReference type="OrthoDB" id="428111at2759"/>
<name>A0A8S3Z881_9EUPU</name>
<evidence type="ECO:0000259" key="2">
    <source>
        <dbReference type="PROSITE" id="PS50853"/>
    </source>
</evidence>
<dbReference type="InterPro" id="IPR013783">
    <property type="entry name" value="Ig-like_fold"/>
</dbReference>
<feature type="non-terminal residue" evidence="3">
    <location>
        <position position="1"/>
    </location>
</feature>
<gene>
    <name evidence="3" type="ORF">CUNI_LOCUS9528</name>
</gene>